<dbReference type="EMBL" id="CM042057">
    <property type="protein sequence ID" value="KAI3692402.1"/>
    <property type="molecule type" value="Genomic_DNA"/>
</dbReference>
<gene>
    <name evidence="1" type="ORF">L6452_32217</name>
</gene>
<organism evidence="1 2">
    <name type="scientific">Arctium lappa</name>
    <name type="common">Greater burdock</name>
    <name type="synonym">Lappa major</name>
    <dbReference type="NCBI Taxonomy" id="4217"/>
    <lineage>
        <taxon>Eukaryota</taxon>
        <taxon>Viridiplantae</taxon>
        <taxon>Streptophyta</taxon>
        <taxon>Embryophyta</taxon>
        <taxon>Tracheophyta</taxon>
        <taxon>Spermatophyta</taxon>
        <taxon>Magnoliopsida</taxon>
        <taxon>eudicotyledons</taxon>
        <taxon>Gunneridae</taxon>
        <taxon>Pentapetalae</taxon>
        <taxon>asterids</taxon>
        <taxon>campanulids</taxon>
        <taxon>Asterales</taxon>
        <taxon>Asteraceae</taxon>
        <taxon>Carduoideae</taxon>
        <taxon>Cardueae</taxon>
        <taxon>Arctiinae</taxon>
        <taxon>Arctium</taxon>
    </lineage>
</organism>
<dbReference type="Proteomes" id="UP001055879">
    <property type="component" value="Linkage Group LG11"/>
</dbReference>
<reference evidence="1 2" key="2">
    <citation type="journal article" date="2022" name="Mol. Ecol. Resour.">
        <title>The genomes of chicory, endive, great burdock and yacon provide insights into Asteraceae paleo-polyploidization history and plant inulin production.</title>
        <authorList>
            <person name="Fan W."/>
            <person name="Wang S."/>
            <person name="Wang H."/>
            <person name="Wang A."/>
            <person name="Jiang F."/>
            <person name="Liu H."/>
            <person name="Zhao H."/>
            <person name="Xu D."/>
            <person name="Zhang Y."/>
        </authorList>
    </citation>
    <scope>NUCLEOTIDE SEQUENCE [LARGE SCALE GENOMIC DNA]</scope>
    <source>
        <strain evidence="2">cv. Niubang</strain>
    </source>
</reference>
<evidence type="ECO:0000313" key="1">
    <source>
        <dbReference type="EMBL" id="KAI3692402.1"/>
    </source>
</evidence>
<evidence type="ECO:0000313" key="2">
    <source>
        <dbReference type="Proteomes" id="UP001055879"/>
    </source>
</evidence>
<proteinExistence type="predicted"/>
<protein>
    <submittedName>
        <fullName evidence="1">Uncharacterized protein</fullName>
    </submittedName>
</protein>
<accession>A0ACB8Z3P9</accession>
<keyword evidence="2" id="KW-1185">Reference proteome</keyword>
<name>A0ACB8Z3P9_ARCLA</name>
<sequence length="80" mass="8821">MTNIPTPTVVLTAHREETDHGPRTRSEMVRHPSENQNPNEQQLNDISVGDGLPVTITSGLEKSKNTRFAAEADIGRRRSG</sequence>
<comment type="caution">
    <text evidence="1">The sequence shown here is derived from an EMBL/GenBank/DDBJ whole genome shotgun (WGS) entry which is preliminary data.</text>
</comment>
<reference evidence="2" key="1">
    <citation type="journal article" date="2022" name="Mol. Ecol. Resour.">
        <title>The genomes of chicory, endive, great burdock and yacon provide insights into Asteraceae palaeo-polyploidization history and plant inulin production.</title>
        <authorList>
            <person name="Fan W."/>
            <person name="Wang S."/>
            <person name="Wang H."/>
            <person name="Wang A."/>
            <person name="Jiang F."/>
            <person name="Liu H."/>
            <person name="Zhao H."/>
            <person name="Xu D."/>
            <person name="Zhang Y."/>
        </authorList>
    </citation>
    <scope>NUCLEOTIDE SEQUENCE [LARGE SCALE GENOMIC DNA]</scope>
    <source>
        <strain evidence="2">cv. Niubang</strain>
    </source>
</reference>